<proteinExistence type="predicted"/>
<sequence length="210" mass="24084">QKGKISIVFLERASFIMIGIMTMIALSMGKLSLLFFLPLLFYTILAKKDFLLPDHFKIKNLFTYNLINMFQLLFLQIFIYVSILDSLALDDIVWTHILFVFILSIQVEITRKVKPDISPGNELYSDRLGMGGAIMLWYFFGLASIIISITICGLLGIGLKYILFFEALILLACFFSGLLYLKNETSVYENIFWFGLLVTYIGQNMILTYA</sequence>
<dbReference type="AlphaFoldDB" id="A0A382WT62"/>
<feature type="transmembrane region" description="Helical" evidence="1">
    <location>
        <begin position="15"/>
        <end position="41"/>
    </location>
</feature>
<evidence type="ECO:0000256" key="1">
    <source>
        <dbReference type="SAM" id="Phobius"/>
    </source>
</evidence>
<feature type="transmembrane region" description="Helical" evidence="1">
    <location>
        <begin position="92"/>
        <end position="109"/>
    </location>
</feature>
<gene>
    <name evidence="2" type="ORF">METZ01_LOCUS414891</name>
</gene>
<accession>A0A382WT62</accession>
<feature type="transmembrane region" description="Helical" evidence="1">
    <location>
        <begin position="190"/>
        <end position="209"/>
    </location>
</feature>
<feature type="transmembrane region" description="Helical" evidence="1">
    <location>
        <begin position="162"/>
        <end position="181"/>
    </location>
</feature>
<protein>
    <recommendedName>
        <fullName evidence="3">Prenyltransferase</fullName>
    </recommendedName>
</protein>
<keyword evidence="1" id="KW-1133">Transmembrane helix</keyword>
<evidence type="ECO:0000313" key="2">
    <source>
        <dbReference type="EMBL" id="SVD62037.1"/>
    </source>
</evidence>
<feature type="non-terminal residue" evidence="2">
    <location>
        <position position="1"/>
    </location>
</feature>
<dbReference type="EMBL" id="UINC01162336">
    <property type="protein sequence ID" value="SVD62037.1"/>
    <property type="molecule type" value="Genomic_DNA"/>
</dbReference>
<keyword evidence="1" id="KW-0472">Membrane</keyword>
<feature type="transmembrane region" description="Helical" evidence="1">
    <location>
        <begin position="61"/>
        <end position="80"/>
    </location>
</feature>
<reference evidence="2" key="1">
    <citation type="submission" date="2018-05" db="EMBL/GenBank/DDBJ databases">
        <authorList>
            <person name="Lanie J.A."/>
            <person name="Ng W.-L."/>
            <person name="Kazmierczak K.M."/>
            <person name="Andrzejewski T.M."/>
            <person name="Davidsen T.M."/>
            <person name="Wayne K.J."/>
            <person name="Tettelin H."/>
            <person name="Glass J.I."/>
            <person name="Rusch D."/>
            <person name="Podicherti R."/>
            <person name="Tsui H.-C.T."/>
            <person name="Winkler M.E."/>
        </authorList>
    </citation>
    <scope>NUCLEOTIDE SEQUENCE</scope>
</reference>
<name>A0A382WT62_9ZZZZ</name>
<evidence type="ECO:0008006" key="3">
    <source>
        <dbReference type="Google" id="ProtNLM"/>
    </source>
</evidence>
<keyword evidence="1" id="KW-0812">Transmembrane</keyword>
<organism evidence="2">
    <name type="scientific">marine metagenome</name>
    <dbReference type="NCBI Taxonomy" id="408172"/>
    <lineage>
        <taxon>unclassified sequences</taxon>
        <taxon>metagenomes</taxon>
        <taxon>ecological metagenomes</taxon>
    </lineage>
</organism>
<feature type="transmembrane region" description="Helical" evidence="1">
    <location>
        <begin position="130"/>
        <end position="156"/>
    </location>
</feature>